<dbReference type="InterPro" id="IPR016024">
    <property type="entry name" value="ARM-type_fold"/>
</dbReference>
<evidence type="ECO:0000313" key="2">
    <source>
        <dbReference type="Proteomes" id="UP001470230"/>
    </source>
</evidence>
<dbReference type="SUPFAM" id="SSF48371">
    <property type="entry name" value="ARM repeat"/>
    <property type="match status" value="1"/>
</dbReference>
<protein>
    <recommendedName>
        <fullName evidence="3">MMS19 nucleotide excision repair protein</fullName>
    </recommendedName>
</protein>
<dbReference type="Proteomes" id="UP001470230">
    <property type="component" value="Unassembled WGS sequence"/>
</dbReference>
<sequence length="815" mass="93143">MDQNNLYKTLLLFCKEVSETENDDIKDQPKISDIWSSLYQIAIENPKHISIFFPLIKNFSLLVPDFQEYSAPEIESALSILTNCSNDYQTRFKASIPLISLISFLSFQQFGQIISSYIDLINQQISNESKFPEESLNLLDTIDFSFITEETAESVFDCVKVQVESEKQTAASLFLYASFSDCIFSANPDNIPTVCSWVIKNLQSNNRINQMSSLYLLEKSSIQLGSNLLSIPKNLFSSFSDLLIKDDDLELCYRAHKATRQLIANKILENKDIVKVIISQFPKYQEKYYEFFFKLIQRYLDNYEDANLEVVQEILDFVTDCLANPKMTMPYIKGKCIECISQIAAIDKLYIEDVYEEAFDIAIDLLDKENQCLTEVTNYFLMVNQSFPGPKVPIIYQRLPVLANSLITESKDCQNDEKAKKKLMERAASLASIVQSNTTFPDVVKTIVSFVISSLDSDLKTKGDLYFMCSVIIALRAQLDEESAKKIFAQYSILAKNETISPRLNAILHTMKKILTKFDVDPIASEFIDILIKGDIKFIGGFPLFSCMDEKTMIFYFVAAYIRKYPLKSDKICDVLIDCVPNMRQGMLPAVLEPLEAGIHSSVVPHDSCTKLYHEIVEITSKLSLEEDEEEVIACIEILSEIGRSNPDVFDGNELFGLIKTLIGELGDSNDDESIEDVKEIPPMGPITRFALELCILKYVKIEIDQELILKLVRFLPLSPQITSMENIMKLIVDSILPDKQKFGFLTFPCCFAITKLLILQDSELKEYDFDPQFVISMKNILKKMVHDDRNIEKQISMKFRSQRPKLNRFAKLLK</sequence>
<evidence type="ECO:0008006" key="3">
    <source>
        <dbReference type="Google" id="ProtNLM"/>
    </source>
</evidence>
<evidence type="ECO:0000313" key="1">
    <source>
        <dbReference type="EMBL" id="KAK8878653.1"/>
    </source>
</evidence>
<comment type="caution">
    <text evidence="1">The sequence shown here is derived from an EMBL/GenBank/DDBJ whole genome shotgun (WGS) entry which is preliminary data.</text>
</comment>
<reference evidence="1 2" key="1">
    <citation type="submission" date="2024-04" db="EMBL/GenBank/DDBJ databases">
        <title>Tritrichomonas musculus Genome.</title>
        <authorList>
            <person name="Alves-Ferreira E."/>
            <person name="Grigg M."/>
            <person name="Lorenzi H."/>
            <person name="Galac M."/>
        </authorList>
    </citation>
    <scope>NUCLEOTIDE SEQUENCE [LARGE SCALE GENOMIC DNA]</scope>
    <source>
        <strain evidence="1 2">EAF2021</strain>
    </source>
</reference>
<proteinExistence type="predicted"/>
<name>A0ABR2JL61_9EUKA</name>
<gene>
    <name evidence="1" type="ORF">M9Y10_005433</name>
</gene>
<keyword evidence="2" id="KW-1185">Reference proteome</keyword>
<accession>A0ABR2JL61</accession>
<organism evidence="1 2">
    <name type="scientific">Tritrichomonas musculus</name>
    <dbReference type="NCBI Taxonomy" id="1915356"/>
    <lineage>
        <taxon>Eukaryota</taxon>
        <taxon>Metamonada</taxon>
        <taxon>Parabasalia</taxon>
        <taxon>Tritrichomonadida</taxon>
        <taxon>Tritrichomonadidae</taxon>
        <taxon>Tritrichomonas</taxon>
    </lineage>
</organism>
<dbReference type="EMBL" id="JAPFFF010000011">
    <property type="protein sequence ID" value="KAK8878653.1"/>
    <property type="molecule type" value="Genomic_DNA"/>
</dbReference>